<dbReference type="EMBL" id="KN647563">
    <property type="protein sequence ID" value="KHN36466.1"/>
    <property type="molecule type" value="Genomic_DNA"/>
</dbReference>
<dbReference type="Pfam" id="PF03759">
    <property type="entry name" value="PRONE"/>
    <property type="match status" value="1"/>
</dbReference>
<feature type="domain" description="PRONE" evidence="1">
    <location>
        <begin position="10"/>
        <end position="54"/>
    </location>
</feature>
<sequence>MLWNPTGIIQWQEEKRWLPWPCVPPQLREDSRKHLNHSRECANPDLIIGMTINNIA</sequence>
<accession>A0A0B2RPN0</accession>
<dbReference type="AlphaFoldDB" id="A0A0B2RPN0"/>
<dbReference type="Proteomes" id="UP000053555">
    <property type="component" value="Unassembled WGS sequence"/>
</dbReference>
<proteinExistence type="predicted"/>
<name>A0A0B2RPN0_GLYSO</name>
<organism evidence="2">
    <name type="scientific">Glycine soja</name>
    <name type="common">Wild soybean</name>
    <dbReference type="NCBI Taxonomy" id="3848"/>
    <lineage>
        <taxon>Eukaryota</taxon>
        <taxon>Viridiplantae</taxon>
        <taxon>Streptophyta</taxon>
        <taxon>Embryophyta</taxon>
        <taxon>Tracheophyta</taxon>
        <taxon>Spermatophyta</taxon>
        <taxon>Magnoliopsida</taxon>
        <taxon>eudicotyledons</taxon>
        <taxon>Gunneridae</taxon>
        <taxon>Pentapetalae</taxon>
        <taxon>rosids</taxon>
        <taxon>fabids</taxon>
        <taxon>Fabales</taxon>
        <taxon>Fabaceae</taxon>
        <taxon>Papilionoideae</taxon>
        <taxon>50 kb inversion clade</taxon>
        <taxon>NPAAA clade</taxon>
        <taxon>indigoferoid/millettioid clade</taxon>
        <taxon>Phaseoleae</taxon>
        <taxon>Glycine</taxon>
        <taxon>Glycine subgen. Soja</taxon>
    </lineage>
</organism>
<protein>
    <recommendedName>
        <fullName evidence="1">PRONE domain-containing protein</fullName>
    </recommendedName>
</protein>
<gene>
    <name evidence="2" type="ORF">glysoja_045464</name>
</gene>
<dbReference type="Gene3D" id="1.20.58.2010">
    <property type="entry name" value="PRONE domain, subdomain 1"/>
    <property type="match status" value="1"/>
</dbReference>
<reference evidence="2" key="1">
    <citation type="submission" date="2014-07" db="EMBL/GenBank/DDBJ databases">
        <title>Identification of a novel salt tolerance gene in wild soybean by whole-genome sequencing.</title>
        <authorList>
            <person name="Lam H.-M."/>
            <person name="Qi X."/>
            <person name="Li M.-W."/>
            <person name="Liu X."/>
            <person name="Xie M."/>
            <person name="Ni M."/>
            <person name="Xu X."/>
        </authorList>
    </citation>
    <scope>NUCLEOTIDE SEQUENCE [LARGE SCALE GENOMIC DNA]</scope>
    <source>
        <tissue evidence="2">Root</tissue>
    </source>
</reference>
<evidence type="ECO:0000259" key="1">
    <source>
        <dbReference type="Pfam" id="PF03759"/>
    </source>
</evidence>
<dbReference type="GO" id="GO:0005085">
    <property type="term" value="F:guanyl-nucleotide exchange factor activity"/>
    <property type="evidence" value="ECO:0007669"/>
    <property type="project" value="InterPro"/>
</dbReference>
<dbReference type="InterPro" id="IPR005512">
    <property type="entry name" value="PRONE_dom"/>
</dbReference>
<evidence type="ECO:0000313" key="2">
    <source>
        <dbReference type="EMBL" id="KHN36466.1"/>
    </source>
</evidence>